<sequence>MIGYLCTAWWLLLFLYHCLPATLPGFQVPESPGARLKREGLIAQHPVVLVPGIITGALELWEGKPCAEGLFRKRLWGGSFSEILKRPLCWLDHLALHNETGLDPPGIRVRAVTGLVAADYFAPGYFVWAVLIENLAKIGYEGKNLHMAAYDWRLSFQNTEIRDQALTRLKSKIEFMYVTNGYKKVVVVPHSMGVIYFLHFLKWVETPPPMGGGGGPGWCNKHIKAIMNIGPTFLGVPKTVSNILSAEAKDTAFIRAILPGILDSEILGVQAIEHVLRMTRTWDSTMSLLPKGGETIWGNLDWAPEEREACDSSKKRYLRSINDSNSDVKRGFQVKESVNYGRIVSFSKAAAQLPSSLLPSFDLKEFFGEHTNTSSGSCGKIWTEYDEINRESIRKFAENKAFTASTFHDLLRFVAPKMVQRAGAHFSHGIADNLDDPKYEHYKYWSNPLETRLPDAPDMEIYCSYGVGIPTERSYAFKLSPSDRCKSIPLRIDTSVGDSGFTNGVSFVDGDVSVPVLSAGFMCAKVWRGRTRFNPSGIRTYVREFQHKPPGSLLDGRGTESGSHVDIMGNNALIEDVLRVAAGATGTEMGGDRIHSDILRMAEKINIQL</sequence>
<gene>
    <name evidence="2" type="primary">PDAT2</name>
</gene>
<evidence type="ECO:0000256" key="1">
    <source>
        <dbReference type="SAM" id="SignalP"/>
    </source>
</evidence>
<dbReference type="SUPFAM" id="SSF53474">
    <property type="entry name" value="alpha/beta-Hydrolases"/>
    <property type="match status" value="1"/>
</dbReference>
<dbReference type="InterPro" id="IPR003386">
    <property type="entry name" value="LACT/PDAT_acylTrfase"/>
</dbReference>
<name>F8RNW6_RICCO</name>
<evidence type="ECO:0000313" key="2">
    <source>
        <dbReference type="EMBL" id="AEJ32007.1"/>
    </source>
</evidence>
<dbReference type="GeneID" id="8266990"/>
<proteinExistence type="evidence at transcript level"/>
<feature type="signal peptide" evidence="1">
    <location>
        <begin position="1"/>
        <end position="20"/>
    </location>
</feature>
<keyword evidence="2" id="KW-0808">Transferase</keyword>
<protein>
    <submittedName>
        <fullName evidence="2 3">Phospholipid:diacylglycerol acyltransferase</fullName>
    </submittedName>
</protein>
<feature type="chain" id="PRO_5007658832" evidence="1">
    <location>
        <begin position="21"/>
        <end position="609"/>
    </location>
</feature>
<dbReference type="OMA" id="CWLIGYL"/>
<keyword evidence="1" id="KW-0732">Signal</keyword>
<evidence type="ECO:0000313" key="3">
    <source>
        <dbReference type="EMBL" id="AEW99983.1"/>
    </source>
</evidence>
<dbReference type="InterPro" id="IPR029058">
    <property type="entry name" value="AB_hydrolase_fold"/>
</dbReference>
<dbReference type="OrthoDB" id="190846at2759"/>
<dbReference type="GO" id="GO:0006629">
    <property type="term" value="P:lipid metabolic process"/>
    <property type="evidence" value="ECO:0007669"/>
    <property type="project" value="InterPro"/>
</dbReference>
<dbReference type="GO" id="GO:0008374">
    <property type="term" value="F:O-acyltransferase activity"/>
    <property type="evidence" value="ECO:0007669"/>
    <property type="project" value="InterPro"/>
</dbReference>
<dbReference type="AlphaFoldDB" id="F8RNW6"/>
<dbReference type="EMBL" id="HQ875349">
    <property type="protein sequence ID" value="AEW99983.1"/>
    <property type="molecule type" value="Genomic_DNA"/>
</dbReference>
<dbReference type="RefSeq" id="NP_001310647.1">
    <property type="nucleotide sequence ID" value="NM_001323718.1"/>
</dbReference>
<dbReference type="Pfam" id="PF02450">
    <property type="entry name" value="LCAT"/>
    <property type="match status" value="2"/>
</dbReference>
<dbReference type="EMBL" id="HM807522">
    <property type="protein sequence ID" value="AEJ32007.1"/>
    <property type="molecule type" value="mRNA"/>
</dbReference>
<dbReference type="Gene3D" id="3.40.50.1820">
    <property type="entry name" value="alpha/beta hydrolase"/>
    <property type="match status" value="1"/>
</dbReference>
<keyword evidence="2" id="KW-0012">Acyltransferase</keyword>
<dbReference type="PANTHER" id="PTHR11440">
    <property type="entry name" value="LECITHIN-CHOLESTEROL ACYLTRANSFERASE-RELATED"/>
    <property type="match status" value="1"/>
</dbReference>
<organism evidence="2">
    <name type="scientific">Ricinus communis</name>
    <name type="common">Castor bean</name>
    <dbReference type="NCBI Taxonomy" id="3988"/>
    <lineage>
        <taxon>Eukaryota</taxon>
        <taxon>Viridiplantae</taxon>
        <taxon>Streptophyta</taxon>
        <taxon>Embryophyta</taxon>
        <taxon>Tracheophyta</taxon>
        <taxon>Spermatophyta</taxon>
        <taxon>Magnoliopsida</taxon>
        <taxon>eudicotyledons</taxon>
        <taxon>Gunneridae</taxon>
        <taxon>Pentapetalae</taxon>
        <taxon>rosids</taxon>
        <taxon>fabids</taxon>
        <taxon>Malpighiales</taxon>
        <taxon>Euphorbiaceae</taxon>
        <taxon>Acalyphoideae</taxon>
        <taxon>Acalypheae</taxon>
        <taxon>Ricinus</taxon>
    </lineage>
</organism>
<dbReference type="KEGG" id="rcu:8266990"/>
<reference evidence="2" key="1">
    <citation type="journal article" date="2011" name="Plant Cell Physiol.">
        <title>Endoplasmic Reticulum-Located PDAT1-2 from Castor Bean Enhances Hydroxy Fatty Acid Accumulation in Transgenic Plants.</title>
        <authorList>
            <person name="Kim H.U."/>
            <person name="Lee K.R."/>
            <person name="Go Y.S."/>
            <person name="Jung J.H."/>
            <person name="Suh M.C."/>
            <person name="Kim J.B."/>
        </authorList>
    </citation>
    <scope>NUCLEOTIDE SEQUENCE</scope>
</reference>
<reference evidence="3" key="2">
    <citation type="submission" date="2011-01" db="EMBL/GenBank/DDBJ databases">
        <title>Cloning and functional analysis of two phospholipid:diacylglycerol acyltransferase homologue genes from castor bean.</title>
        <authorList>
            <person name="Tian B."/>
            <person name="Mi X."/>
            <person name="Xu R."/>
            <person name="Liu A."/>
        </authorList>
    </citation>
    <scope>NUCLEOTIDE SEQUENCE</scope>
</reference>
<accession>F8RNW6</accession>